<evidence type="ECO:0000313" key="1">
    <source>
        <dbReference type="EMBL" id="MDY7228638.1"/>
    </source>
</evidence>
<sequence length="487" mass="56417">MIQRRVQTNFFPPREIRRLIQETLPEETDTHGEPPKYGFLYVPTAHVRALHPDSMLVVGTRGAGKSVWWAALQDPDYRKLVVAQTTRTAPFDDNTIVSPGFGVRKNPRDYPDKEIFRKLIGIYEPELIWRTIITWHVTGKEDGLLRHTKAWEERVGWILQHPEETSHALFDADRKLADKKQQHLIVFDALDRTASTWNDLKSLLRGLLQAALDFRSFYSLRAKAFVRPDMLDDPEVSSFPDASKVLSSRVSLDWPRADLYGLLWQHLSNGQRFGRAFRDRCNNIFGLTWREFMGVWRVPSELRKNEETQRSVFHAIASPYMGKDQRRGAAYTWLPNHLADAHKKVSPRSFLSAIRTAALSDTNSNKDVPIFYEAIKLGVQEASKIRVKEIQEDHKWIGIAMKPLRDLVIPCDFTDVYRRWKEADVISELQRHRDIRPKRLDRGFAGVREDLLELGVFEQMPDGRINMPDVYRVGFGLKRKGGIKPIR</sequence>
<proteinExistence type="predicted"/>
<comment type="caution">
    <text evidence="1">The sequence shown here is derived from an EMBL/GenBank/DDBJ whole genome shotgun (WGS) entry which is preliminary data.</text>
</comment>
<gene>
    <name evidence="1" type="ORF">SYV04_19605</name>
</gene>
<reference evidence="1 2" key="1">
    <citation type="submission" date="2023-12" db="EMBL/GenBank/DDBJ databases">
        <title>the genome sequence of Hyalangium sp. s54d21.</title>
        <authorList>
            <person name="Zhang X."/>
        </authorList>
    </citation>
    <scope>NUCLEOTIDE SEQUENCE [LARGE SCALE GENOMIC DNA]</scope>
    <source>
        <strain evidence="2">s54d21</strain>
    </source>
</reference>
<keyword evidence="2" id="KW-1185">Reference proteome</keyword>
<organism evidence="1 2">
    <name type="scientific">Hyalangium rubrum</name>
    <dbReference type="NCBI Taxonomy" id="3103134"/>
    <lineage>
        <taxon>Bacteria</taxon>
        <taxon>Pseudomonadati</taxon>
        <taxon>Myxococcota</taxon>
        <taxon>Myxococcia</taxon>
        <taxon>Myxococcales</taxon>
        <taxon>Cystobacterineae</taxon>
        <taxon>Archangiaceae</taxon>
        <taxon>Hyalangium</taxon>
    </lineage>
</organism>
<dbReference type="RefSeq" id="WP_321547359.1">
    <property type="nucleotide sequence ID" value="NZ_JAXIVS010000006.1"/>
</dbReference>
<dbReference type="EMBL" id="JAXIVS010000006">
    <property type="protein sequence ID" value="MDY7228638.1"/>
    <property type="molecule type" value="Genomic_DNA"/>
</dbReference>
<accession>A0ABU5H562</accession>
<evidence type="ECO:0000313" key="2">
    <source>
        <dbReference type="Proteomes" id="UP001291309"/>
    </source>
</evidence>
<name>A0ABU5H562_9BACT</name>
<dbReference type="Proteomes" id="UP001291309">
    <property type="component" value="Unassembled WGS sequence"/>
</dbReference>
<protein>
    <submittedName>
        <fullName evidence="1">Uncharacterized protein</fullName>
    </submittedName>
</protein>